<name>A0ABR6ZGD7_9BURK</name>
<comment type="caution">
    <text evidence="1">The sequence shown here is derived from an EMBL/GenBank/DDBJ whole genome shotgun (WGS) entry which is preliminary data.</text>
</comment>
<protein>
    <submittedName>
        <fullName evidence="1">Type IV secretion protein IcmB</fullName>
    </submittedName>
</protein>
<keyword evidence="2" id="KW-1185">Reference proteome</keyword>
<reference evidence="1 2" key="1">
    <citation type="submission" date="2020-08" db="EMBL/GenBank/DDBJ databases">
        <title>Novel species isolated from subtropical streams in China.</title>
        <authorList>
            <person name="Lu H."/>
        </authorList>
    </citation>
    <scope>NUCLEOTIDE SEQUENCE [LARGE SCALE GENOMIC DNA]</scope>
    <source>
        <strain evidence="1 2">NL8W</strain>
    </source>
</reference>
<sequence>MSVVNSVLEGVDEFVYWAGSMFRSAASVYCELETTDDESTLVAKDGSLISFIRVDGARFLVGVEEFASIHRSLMQGIESFFGTAGHHMQVVFGCDKDFVVRDISYALDGSRETARNLQMDVQDMFDAKVAHMSQYTSHEECYLVLWTHGSSMTKAEAATASKEKIQFNKEHNVPVMKHSQYVFAAIRELRDRHSSFKRSVKLELETAGLDCEILDAHSALRVARMSYDADYTDELWKPRLLGDKISPRAFENPHPRDVSDILYPRIEHQIMPRDAEELNGKWLRIGDRIIAPVHVYLFPKDISTFQRLFARLREADLPWRYSMMMEGGGVRGFGMKSMIAALISFASSNNKLANNAVQALQNYQDMEGGTVVKVSMSFATWAPVGEEKLLRSREQRLARAIEGWGGMEVFDKSGDPFEGVASTLVGFSTKNMGTPAIAPLPDIVYMMPLQRPASSWKEGAVLFRSPDGKLWPYQPGSSKQTTWIDIIFAKPGSGKSVLSNMLNWAICVMPGLKRLPRISIIDIGPSSSGLISLVKDALPPNLKHLANYFRLRMTPEYAVNPFDTQLGYHYPIPQERAFLVNLLTLLTMPMGKTEPYDGMPDICGMVVDEAYRLYSPEKSPKRYSEHQDEKVDAAVRSLGLHTDGITTWWDITDELFKHGMVHEAILAQRFAVPNMNDLTSVVQDQSFRDVYTKPKTATSETIVDAFSRMIQSVLREYPVLTSTTRFDIGDTRIVAIDLDEVAKSGGAAADRRTGIMYMLGQFIGTRNFFFNEENLQECRPIYKAYHKARVDEIKEDPKRVVFDEFHRTENSPVVRDQVLVYMREGRKWGVQVCLLSQSMNDFDKEMVEFATSIFVLDGGDAAQVKEIGDRFGLSKTARHALESGRVHPPRSGGSTFLAIFSTKKHRNEQLLTNTVGPMELWAFSTTRKDTILRDKLYRAIGSSKARRVLAENYPDGSAMDEIERRELARKSATGMIGEDDDTNIIEAMAEELLVYSHKKDHEEKKRAAALV</sequence>
<dbReference type="EMBL" id="JACOFX010000019">
    <property type="protein sequence ID" value="MBC3910754.1"/>
    <property type="molecule type" value="Genomic_DNA"/>
</dbReference>
<dbReference type="SUPFAM" id="SSF52540">
    <property type="entry name" value="P-loop containing nucleoside triphosphate hydrolases"/>
    <property type="match status" value="1"/>
</dbReference>
<evidence type="ECO:0000313" key="2">
    <source>
        <dbReference type="Proteomes" id="UP000646911"/>
    </source>
</evidence>
<dbReference type="RefSeq" id="WP_186956328.1">
    <property type="nucleotide sequence ID" value="NZ_JACOFX010000019.1"/>
</dbReference>
<organism evidence="1 2">
    <name type="scientific">Undibacterium umbellatum</name>
    <dbReference type="NCBI Taxonomy" id="2762300"/>
    <lineage>
        <taxon>Bacteria</taxon>
        <taxon>Pseudomonadati</taxon>
        <taxon>Pseudomonadota</taxon>
        <taxon>Betaproteobacteria</taxon>
        <taxon>Burkholderiales</taxon>
        <taxon>Oxalobacteraceae</taxon>
        <taxon>Undibacterium</taxon>
    </lineage>
</organism>
<gene>
    <name evidence="1" type="ORF">H8L47_24600</name>
</gene>
<dbReference type="Gene3D" id="3.40.50.300">
    <property type="entry name" value="P-loop containing nucleotide triphosphate hydrolases"/>
    <property type="match status" value="1"/>
</dbReference>
<evidence type="ECO:0000313" key="1">
    <source>
        <dbReference type="EMBL" id="MBC3910754.1"/>
    </source>
</evidence>
<accession>A0ABR6ZGD7</accession>
<dbReference type="Proteomes" id="UP000646911">
    <property type="component" value="Unassembled WGS sequence"/>
</dbReference>
<proteinExistence type="predicted"/>
<dbReference type="InterPro" id="IPR027417">
    <property type="entry name" value="P-loop_NTPase"/>
</dbReference>